<name>A0A6V8N3C7_9BACT</name>
<protein>
    <recommendedName>
        <fullName evidence="2">DUF559 domain-containing protein</fullName>
    </recommendedName>
</protein>
<feature type="region of interest" description="Disordered" evidence="1">
    <location>
        <begin position="126"/>
        <end position="146"/>
    </location>
</feature>
<sequence length="146" mass="17042">MDGGPYMLGQTNKKILGSQLQRALRKRMTDAERALWKILRHHQMAGFKFRRQHPFENYILDFVSLTAKLVIELDGGQHQLQQGLDRERTGFLVRAGFTVLRFWDHEVLSPQHAEAVRERIWQVLQEQEPHPHPDPPLEGEGELEES</sequence>
<dbReference type="InterPro" id="IPR047216">
    <property type="entry name" value="Endonuclease_DUF559_bact"/>
</dbReference>
<accession>A0A6V8N3C7</accession>
<feature type="compositionally biased region" description="Acidic residues" evidence="1">
    <location>
        <begin position="137"/>
        <end position="146"/>
    </location>
</feature>
<dbReference type="EMBL" id="BLXZ01000001">
    <property type="protein sequence ID" value="GFO67016.1"/>
    <property type="molecule type" value="Genomic_DNA"/>
</dbReference>
<dbReference type="InterPro" id="IPR011335">
    <property type="entry name" value="Restrct_endonuc-II-like"/>
</dbReference>
<feature type="domain" description="DUF559" evidence="2">
    <location>
        <begin position="19"/>
        <end position="124"/>
    </location>
</feature>
<dbReference type="SUPFAM" id="SSF52980">
    <property type="entry name" value="Restriction endonuclease-like"/>
    <property type="match status" value="1"/>
</dbReference>
<evidence type="ECO:0000256" key="1">
    <source>
        <dbReference type="SAM" id="MobiDB-lite"/>
    </source>
</evidence>
<keyword evidence="4" id="KW-1185">Reference proteome</keyword>
<dbReference type="Proteomes" id="UP000587586">
    <property type="component" value="Unassembled WGS sequence"/>
</dbReference>
<comment type="caution">
    <text evidence="3">The sequence shown here is derived from an EMBL/GenBank/DDBJ whole genome shotgun (WGS) entry which is preliminary data.</text>
</comment>
<dbReference type="Pfam" id="PF04480">
    <property type="entry name" value="DUF559"/>
    <property type="match status" value="1"/>
</dbReference>
<gene>
    <name evidence="3" type="ORF">GMLC_05950</name>
</gene>
<evidence type="ECO:0000313" key="4">
    <source>
        <dbReference type="Proteomes" id="UP000587586"/>
    </source>
</evidence>
<evidence type="ECO:0000313" key="3">
    <source>
        <dbReference type="EMBL" id="GFO67016.1"/>
    </source>
</evidence>
<dbReference type="PANTHER" id="PTHR38590:SF1">
    <property type="entry name" value="BLL0828 PROTEIN"/>
    <property type="match status" value="1"/>
</dbReference>
<evidence type="ECO:0000259" key="2">
    <source>
        <dbReference type="Pfam" id="PF04480"/>
    </source>
</evidence>
<dbReference type="InterPro" id="IPR007569">
    <property type="entry name" value="DUF559"/>
</dbReference>
<reference evidence="4" key="1">
    <citation type="submission" date="2020-06" db="EMBL/GenBank/DDBJ databases">
        <title>Draft genomic sequecing of Geomonas sp. Red745.</title>
        <authorList>
            <person name="Itoh H."/>
            <person name="Xu Z.X."/>
            <person name="Ushijima N."/>
            <person name="Masuda Y."/>
            <person name="Shiratori Y."/>
            <person name="Senoo K."/>
        </authorList>
    </citation>
    <scope>NUCLEOTIDE SEQUENCE [LARGE SCALE GENOMIC DNA]</scope>
    <source>
        <strain evidence="4">Red745</strain>
    </source>
</reference>
<dbReference type="PANTHER" id="PTHR38590">
    <property type="entry name" value="BLL0828 PROTEIN"/>
    <property type="match status" value="1"/>
</dbReference>
<organism evidence="3 4">
    <name type="scientific">Geomonas limicola</name>
    <dbReference type="NCBI Taxonomy" id="2740186"/>
    <lineage>
        <taxon>Bacteria</taxon>
        <taxon>Pseudomonadati</taxon>
        <taxon>Thermodesulfobacteriota</taxon>
        <taxon>Desulfuromonadia</taxon>
        <taxon>Geobacterales</taxon>
        <taxon>Geobacteraceae</taxon>
        <taxon>Geomonas</taxon>
    </lineage>
</organism>
<proteinExistence type="predicted"/>
<dbReference type="CDD" id="cd01038">
    <property type="entry name" value="Endonuclease_DUF559"/>
    <property type="match status" value="1"/>
</dbReference>
<dbReference type="Gene3D" id="3.40.960.10">
    <property type="entry name" value="VSR Endonuclease"/>
    <property type="match status" value="1"/>
</dbReference>
<dbReference type="AlphaFoldDB" id="A0A6V8N3C7"/>